<gene>
    <name evidence="7" type="ORF">UFOPK3495_01151</name>
    <name evidence="8" type="ORF">UFOPK4237_00690</name>
</gene>
<dbReference type="Pfam" id="PF01934">
    <property type="entry name" value="HepT-like"/>
    <property type="match status" value="1"/>
</dbReference>
<evidence type="ECO:0000256" key="5">
    <source>
        <dbReference type="ARBA" id="ARBA00022801"/>
    </source>
</evidence>
<dbReference type="EMBL" id="CAFBPZ010000035">
    <property type="protein sequence ID" value="CAB5037720.1"/>
    <property type="molecule type" value="Genomic_DNA"/>
</dbReference>
<keyword evidence="3" id="KW-0540">Nuclease</keyword>
<dbReference type="InterPro" id="IPR037038">
    <property type="entry name" value="HepT-like_sf"/>
</dbReference>
<protein>
    <submittedName>
        <fullName evidence="8">Unannotated protein</fullName>
    </submittedName>
</protein>
<dbReference type="AlphaFoldDB" id="A0A6J7SBH5"/>
<evidence type="ECO:0000256" key="6">
    <source>
        <dbReference type="ARBA" id="ARBA00024207"/>
    </source>
</evidence>
<dbReference type="PANTHER" id="PTHR34139">
    <property type="entry name" value="UPF0331 PROTEIN MJ0127"/>
    <property type="match status" value="1"/>
</dbReference>
<organism evidence="8">
    <name type="scientific">freshwater metagenome</name>
    <dbReference type="NCBI Taxonomy" id="449393"/>
    <lineage>
        <taxon>unclassified sequences</taxon>
        <taxon>metagenomes</taxon>
        <taxon>ecological metagenomes</taxon>
    </lineage>
</organism>
<dbReference type="InterPro" id="IPR051813">
    <property type="entry name" value="HepT_RNase_toxin"/>
</dbReference>
<dbReference type="GO" id="GO:0000166">
    <property type="term" value="F:nucleotide binding"/>
    <property type="evidence" value="ECO:0007669"/>
    <property type="project" value="UniProtKB-KW"/>
</dbReference>
<accession>A0A6J7SBH5</accession>
<evidence type="ECO:0000256" key="3">
    <source>
        <dbReference type="ARBA" id="ARBA00022722"/>
    </source>
</evidence>
<name>A0A6J7SBH5_9ZZZZ</name>
<keyword evidence="4" id="KW-0547">Nucleotide-binding</keyword>
<keyword evidence="2" id="KW-1277">Toxin-antitoxin system</keyword>
<dbReference type="EMBL" id="CAFBMC010000064">
    <property type="protein sequence ID" value="CAB4904227.1"/>
    <property type="molecule type" value="Genomic_DNA"/>
</dbReference>
<proteinExistence type="inferred from homology"/>
<evidence type="ECO:0000256" key="1">
    <source>
        <dbReference type="ARBA" id="ARBA00022553"/>
    </source>
</evidence>
<keyword evidence="5" id="KW-0378">Hydrolase</keyword>
<evidence type="ECO:0000256" key="4">
    <source>
        <dbReference type="ARBA" id="ARBA00022741"/>
    </source>
</evidence>
<dbReference type="GO" id="GO:0016787">
    <property type="term" value="F:hydrolase activity"/>
    <property type="evidence" value="ECO:0007669"/>
    <property type="project" value="UniProtKB-KW"/>
</dbReference>
<sequence length="117" mass="13094">MRRELLLLEEIITAANRATQIAARHTVESLAVNLDARDALLWNLTVVGEAVGQLSDELRAEHPQVPWNQPIRLRNRIVHGYWSVDLDVIYAVAIDDLPMFVDGVRSILDSLSMHGSA</sequence>
<reference evidence="8" key="1">
    <citation type="submission" date="2020-05" db="EMBL/GenBank/DDBJ databases">
        <authorList>
            <person name="Chiriac C."/>
            <person name="Salcher M."/>
            <person name="Ghai R."/>
            <person name="Kavagutti S V."/>
        </authorList>
    </citation>
    <scope>NUCLEOTIDE SEQUENCE</scope>
</reference>
<evidence type="ECO:0000256" key="2">
    <source>
        <dbReference type="ARBA" id="ARBA00022649"/>
    </source>
</evidence>
<keyword evidence="1" id="KW-0597">Phosphoprotein</keyword>
<dbReference type="PANTHER" id="PTHR34139:SF1">
    <property type="entry name" value="RNASE MJ1380-RELATED"/>
    <property type="match status" value="1"/>
</dbReference>
<comment type="similarity">
    <text evidence="6">Belongs to the HepT RNase toxin family.</text>
</comment>
<dbReference type="GO" id="GO:0004540">
    <property type="term" value="F:RNA nuclease activity"/>
    <property type="evidence" value="ECO:0007669"/>
    <property type="project" value="InterPro"/>
</dbReference>
<evidence type="ECO:0000313" key="7">
    <source>
        <dbReference type="EMBL" id="CAB4904227.1"/>
    </source>
</evidence>
<dbReference type="GO" id="GO:0110001">
    <property type="term" value="C:toxin-antitoxin complex"/>
    <property type="evidence" value="ECO:0007669"/>
    <property type="project" value="InterPro"/>
</dbReference>
<evidence type="ECO:0000313" key="8">
    <source>
        <dbReference type="EMBL" id="CAB5037720.1"/>
    </source>
</evidence>
<dbReference type="InterPro" id="IPR008201">
    <property type="entry name" value="HepT-like"/>
</dbReference>
<dbReference type="Gene3D" id="1.20.120.580">
    <property type="entry name" value="bsu32300-like"/>
    <property type="match status" value="1"/>
</dbReference>